<dbReference type="PANTHER" id="PTHR47331:SF1">
    <property type="entry name" value="GAG-LIKE PROTEIN"/>
    <property type="match status" value="1"/>
</dbReference>
<protein>
    <recommendedName>
        <fullName evidence="3">Peptidase aspartic putative domain-containing protein</fullName>
    </recommendedName>
</protein>
<dbReference type="EnsemblMetazoa" id="AALFPA23_024804.R36967">
    <property type="protein sequence ID" value="AALFPA23_024804.P36967"/>
    <property type="gene ID" value="AALFPA23_024804"/>
</dbReference>
<evidence type="ECO:0008006" key="3">
    <source>
        <dbReference type="Google" id="ProtNLM"/>
    </source>
</evidence>
<reference evidence="1" key="2">
    <citation type="submission" date="2025-05" db="UniProtKB">
        <authorList>
            <consortium name="EnsemblMetazoa"/>
        </authorList>
    </citation>
    <scope>IDENTIFICATION</scope>
    <source>
        <strain evidence="1">Foshan</strain>
    </source>
</reference>
<organism evidence="1 2">
    <name type="scientific">Aedes albopictus</name>
    <name type="common">Asian tiger mosquito</name>
    <name type="synonym">Stegomyia albopicta</name>
    <dbReference type="NCBI Taxonomy" id="7160"/>
    <lineage>
        <taxon>Eukaryota</taxon>
        <taxon>Metazoa</taxon>
        <taxon>Ecdysozoa</taxon>
        <taxon>Arthropoda</taxon>
        <taxon>Hexapoda</taxon>
        <taxon>Insecta</taxon>
        <taxon>Pterygota</taxon>
        <taxon>Neoptera</taxon>
        <taxon>Endopterygota</taxon>
        <taxon>Diptera</taxon>
        <taxon>Nematocera</taxon>
        <taxon>Culicoidea</taxon>
        <taxon>Culicidae</taxon>
        <taxon>Culicinae</taxon>
        <taxon>Aedini</taxon>
        <taxon>Aedes</taxon>
        <taxon>Stegomyia</taxon>
    </lineage>
</organism>
<keyword evidence="2" id="KW-1185">Reference proteome</keyword>
<accession>A0ABM2A617</accession>
<reference evidence="2" key="1">
    <citation type="journal article" date="2015" name="Proc. Natl. Acad. Sci. U.S.A.">
        <title>Genome sequence of the Asian Tiger mosquito, Aedes albopictus, reveals insights into its biology, genetics, and evolution.</title>
        <authorList>
            <person name="Chen X.G."/>
            <person name="Jiang X."/>
            <person name="Gu J."/>
            <person name="Xu M."/>
            <person name="Wu Y."/>
            <person name="Deng Y."/>
            <person name="Zhang C."/>
            <person name="Bonizzoni M."/>
            <person name="Dermauw W."/>
            <person name="Vontas J."/>
            <person name="Armbruster P."/>
            <person name="Huang X."/>
            <person name="Yang Y."/>
            <person name="Zhang H."/>
            <person name="He W."/>
            <person name="Peng H."/>
            <person name="Liu Y."/>
            <person name="Wu K."/>
            <person name="Chen J."/>
            <person name="Lirakis M."/>
            <person name="Topalis P."/>
            <person name="Van Leeuwen T."/>
            <person name="Hall A.B."/>
            <person name="Jiang X."/>
            <person name="Thorpe C."/>
            <person name="Mueller R.L."/>
            <person name="Sun C."/>
            <person name="Waterhouse R.M."/>
            <person name="Yan G."/>
            <person name="Tu Z.J."/>
            <person name="Fang X."/>
            <person name="James A.A."/>
        </authorList>
    </citation>
    <scope>NUCLEOTIDE SEQUENCE [LARGE SCALE GENOMIC DNA]</scope>
    <source>
        <strain evidence="2">Foshan</strain>
    </source>
</reference>
<dbReference type="Proteomes" id="UP000069940">
    <property type="component" value="Unassembled WGS sequence"/>
</dbReference>
<dbReference type="Pfam" id="PF03564">
    <property type="entry name" value="DUF1759"/>
    <property type="match status" value="1"/>
</dbReference>
<dbReference type="RefSeq" id="XP_062701128.1">
    <property type="nucleotide sequence ID" value="XM_062845144.1"/>
</dbReference>
<evidence type="ECO:0000313" key="1">
    <source>
        <dbReference type="EnsemblMetazoa" id="AALFPA23_024804.P36967"/>
    </source>
</evidence>
<sequence>MLDLRRLITRRNALMIQVRGELSVADSVKERSLSLSEVRDRLNQLKELAASFRETQGSIEDKQENPDAIASVHNVREEFFGMFYRAKDVFEGYLDEFDVGSSISQRTAVESSDWKEALHLLIETQRKLLLDQARNTKTVENLAQLSNSAPLDGSQMPNSLPQLAVRLPAINIQPFSGERKQWMTFKDIYVSTIHNRADISDALKMQYLFSYLEGDAKRLVSKFAIPGANYQNAWGTLIAHFDKKRYTVFSLVHEFLAQSPVTQATPQSLGRLVTTSDEIIQQLDALGNDFTGRDSWLIHLILEKLNKETRASWSQEVVDTENPTFEDLLEFLKKRCEVLETCSAFSKKPVNEPKKEAAKPVAEKLKMLHTTVDKKCAKCSSEHNTYQCEDFKNMSVKDRRELVQKAKLCFNCLRPSHSVKSCSSKTVCRNSECKQRHHTLLCPMVKKPDQVVAKKQEEDQSPEVPAKEEGVVVALTAGMEQGDKKSISLLPTAVVKVQQADGGFSSARVLIDAGSQASLPN</sequence>
<dbReference type="GeneID" id="134285095"/>
<proteinExistence type="predicted"/>
<dbReference type="PANTHER" id="PTHR47331">
    <property type="entry name" value="PHD-TYPE DOMAIN-CONTAINING PROTEIN"/>
    <property type="match status" value="1"/>
</dbReference>
<evidence type="ECO:0000313" key="2">
    <source>
        <dbReference type="Proteomes" id="UP000069940"/>
    </source>
</evidence>
<dbReference type="InterPro" id="IPR005312">
    <property type="entry name" value="DUF1759"/>
</dbReference>
<name>A0ABM2A617_AEDAL</name>